<organism evidence="3 4">
    <name type="scientific">Paenibacillus medicaginis</name>
    <dbReference type="NCBI Taxonomy" id="1470560"/>
    <lineage>
        <taxon>Bacteria</taxon>
        <taxon>Bacillati</taxon>
        <taxon>Bacillota</taxon>
        <taxon>Bacilli</taxon>
        <taxon>Bacillales</taxon>
        <taxon>Paenibacillaceae</taxon>
        <taxon>Paenibacillus</taxon>
    </lineage>
</organism>
<dbReference type="Proteomes" id="UP001580430">
    <property type="component" value="Unassembled WGS sequence"/>
</dbReference>
<dbReference type="SUPFAM" id="SSF55383">
    <property type="entry name" value="Copper amine oxidase, domain N"/>
    <property type="match status" value="1"/>
</dbReference>
<dbReference type="Pfam" id="PF13539">
    <property type="entry name" value="Peptidase_M15_4"/>
    <property type="match status" value="1"/>
</dbReference>
<sequence>MTLTLEYVMSKSAKRLEGLLPVVRTATERLIQRSFAAGIPIVITQGLRTITEQNELYAQGRTKPGQVVTNAKGGYSFHNFGVAVDFALLLPDGRSVSWDTSRDGNADRKADWMQVVEIGKALGFEWGGDWKSFKDMPHFEMTFGLSTAQYRAGKRPSQAQIQTAMKRIGEDDEQMDKAKTIVNDKRIADSLLVDGTVYVPLRSVGDALGAAVSWDNKTKTATLTIKSN</sequence>
<dbReference type="Gene3D" id="3.30.1380.10">
    <property type="match status" value="1"/>
</dbReference>
<dbReference type="CDD" id="cd14845">
    <property type="entry name" value="L-Ala-D-Glu_peptidase_like"/>
    <property type="match status" value="1"/>
</dbReference>
<dbReference type="PANTHER" id="PTHR34385">
    <property type="entry name" value="D-ALANYL-D-ALANINE CARBOXYPEPTIDASE"/>
    <property type="match status" value="1"/>
</dbReference>
<comment type="caution">
    <text evidence="3">The sequence shown here is derived from an EMBL/GenBank/DDBJ whole genome shotgun (WGS) entry which is preliminary data.</text>
</comment>
<evidence type="ECO:0000259" key="2">
    <source>
        <dbReference type="Pfam" id="PF13539"/>
    </source>
</evidence>
<protein>
    <submittedName>
        <fullName evidence="3">M15 family metallopeptidase</fullName>
    </submittedName>
</protein>
<evidence type="ECO:0000313" key="3">
    <source>
        <dbReference type="EMBL" id="MFB5761017.1"/>
    </source>
</evidence>
<dbReference type="Pfam" id="PF07833">
    <property type="entry name" value="Cu_amine_oxidN1"/>
    <property type="match status" value="1"/>
</dbReference>
<dbReference type="EMBL" id="JBHIRY010000009">
    <property type="protein sequence ID" value="MFB5761017.1"/>
    <property type="molecule type" value="Genomic_DNA"/>
</dbReference>
<dbReference type="Gene3D" id="3.30.457.10">
    <property type="entry name" value="Copper amine oxidase-like, N-terminal domain"/>
    <property type="match status" value="1"/>
</dbReference>
<dbReference type="SUPFAM" id="SSF55166">
    <property type="entry name" value="Hedgehog/DD-peptidase"/>
    <property type="match status" value="1"/>
</dbReference>
<gene>
    <name evidence="3" type="ORF">ACE5LO_11505</name>
</gene>
<dbReference type="PANTHER" id="PTHR34385:SF1">
    <property type="entry name" value="PEPTIDOGLYCAN L-ALANYL-D-GLUTAMATE ENDOPEPTIDASE CWLK"/>
    <property type="match status" value="1"/>
</dbReference>
<proteinExistence type="predicted"/>
<feature type="domain" description="Peptidase M15C" evidence="2">
    <location>
        <begin position="70"/>
        <end position="141"/>
    </location>
</feature>
<evidence type="ECO:0000313" key="4">
    <source>
        <dbReference type="Proteomes" id="UP001580430"/>
    </source>
</evidence>
<name>A0ABV5C0G5_9BACL</name>
<dbReference type="RefSeq" id="WP_375520167.1">
    <property type="nucleotide sequence ID" value="NZ_JBHIRY010000009.1"/>
</dbReference>
<feature type="domain" description="Copper amine oxidase-like N-terminal" evidence="1">
    <location>
        <begin position="190"/>
        <end position="224"/>
    </location>
</feature>
<dbReference type="InterPro" id="IPR052179">
    <property type="entry name" value="DD-CPase-like"/>
</dbReference>
<dbReference type="InterPro" id="IPR012854">
    <property type="entry name" value="Cu_amine_oxidase-like_N"/>
</dbReference>
<dbReference type="InterPro" id="IPR036582">
    <property type="entry name" value="Mao_N_sf"/>
</dbReference>
<accession>A0ABV5C0G5</accession>
<keyword evidence="4" id="KW-1185">Reference proteome</keyword>
<dbReference type="InterPro" id="IPR009045">
    <property type="entry name" value="Zn_M74/Hedgehog-like"/>
</dbReference>
<dbReference type="InterPro" id="IPR039561">
    <property type="entry name" value="Peptidase_M15C"/>
</dbReference>
<evidence type="ECO:0000259" key="1">
    <source>
        <dbReference type="Pfam" id="PF07833"/>
    </source>
</evidence>
<reference evidence="3 4" key="1">
    <citation type="submission" date="2024-09" db="EMBL/GenBank/DDBJ databases">
        <title>Paenibacillus zeirhizospherea sp. nov., isolated from surface of the maize (Zea mays) roots in a horticulture field, Hungary.</title>
        <authorList>
            <person name="Marton D."/>
            <person name="Farkas M."/>
            <person name="Bedics A."/>
            <person name="Toth E."/>
            <person name="Tancsics A."/>
            <person name="Boka K."/>
            <person name="Marati G."/>
            <person name="Kriszt B."/>
            <person name="Cserhati M."/>
        </authorList>
    </citation>
    <scope>NUCLEOTIDE SEQUENCE [LARGE SCALE GENOMIC DNA]</scope>
    <source>
        <strain evidence="3 4">JCM 18446</strain>
    </source>
</reference>